<reference evidence="1" key="1">
    <citation type="submission" date="2023-03" db="EMBL/GenBank/DDBJ databases">
        <title>Massive genome expansion in bonnet fungi (Mycena s.s.) driven by repeated elements and novel gene families across ecological guilds.</title>
        <authorList>
            <consortium name="Lawrence Berkeley National Laboratory"/>
            <person name="Harder C.B."/>
            <person name="Miyauchi S."/>
            <person name="Viragh M."/>
            <person name="Kuo A."/>
            <person name="Thoen E."/>
            <person name="Andreopoulos B."/>
            <person name="Lu D."/>
            <person name="Skrede I."/>
            <person name="Drula E."/>
            <person name="Henrissat B."/>
            <person name="Morin E."/>
            <person name="Kohler A."/>
            <person name="Barry K."/>
            <person name="LaButti K."/>
            <person name="Morin E."/>
            <person name="Salamov A."/>
            <person name="Lipzen A."/>
            <person name="Mereny Z."/>
            <person name="Hegedus B."/>
            <person name="Baldrian P."/>
            <person name="Stursova M."/>
            <person name="Weitz H."/>
            <person name="Taylor A."/>
            <person name="Grigoriev I.V."/>
            <person name="Nagy L.G."/>
            <person name="Martin F."/>
            <person name="Kauserud H."/>
        </authorList>
    </citation>
    <scope>NUCLEOTIDE SEQUENCE</scope>
    <source>
        <strain evidence="1">9144</strain>
    </source>
</reference>
<accession>A0AAD6Y2L2</accession>
<dbReference type="EMBL" id="JARJCW010000106">
    <property type="protein sequence ID" value="KAJ7193617.1"/>
    <property type="molecule type" value="Genomic_DNA"/>
</dbReference>
<proteinExistence type="predicted"/>
<dbReference type="Proteomes" id="UP001219525">
    <property type="component" value="Unassembled WGS sequence"/>
</dbReference>
<gene>
    <name evidence="1" type="ORF">GGX14DRAFT_577069</name>
</gene>
<name>A0AAD6Y2L2_9AGAR</name>
<protein>
    <submittedName>
        <fullName evidence="1">Uncharacterized protein</fullName>
    </submittedName>
</protein>
<evidence type="ECO:0000313" key="2">
    <source>
        <dbReference type="Proteomes" id="UP001219525"/>
    </source>
</evidence>
<keyword evidence="2" id="KW-1185">Reference proteome</keyword>
<comment type="caution">
    <text evidence="1">The sequence shown here is derived from an EMBL/GenBank/DDBJ whole genome shotgun (WGS) entry which is preliminary data.</text>
</comment>
<sequence>MRCTHRCRVALELVCERKEFPLTSALTRWALQSKFNRSVPSRRRGATDLRPAFRRIVPHRCTTSLAAVHVRVYSMDHQVQRAPRRHCARLCIVANVYALMDAALPLGAHLTQDNAPHLMRLRLMQCDTYAVHAACPCRSCSLRTFTLHLCCGVSVLQVGCTGAACNAIPFAHFPPAVVDLAVAYIAPSPPPTPVAAATVSSAFLVPHLLRTRTQVCARGRAAERGRMSRHGWREAGLA</sequence>
<evidence type="ECO:0000313" key="1">
    <source>
        <dbReference type="EMBL" id="KAJ7193617.1"/>
    </source>
</evidence>
<dbReference type="AlphaFoldDB" id="A0AAD6Y2L2"/>
<organism evidence="1 2">
    <name type="scientific">Mycena pura</name>
    <dbReference type="NCBI Taxonomy" id="153505"/>
    <lineage>
        <taxon>Eukaryota</taxon>
        <taxon>Fungi</taxon>
        <taxon>Dikarya</taxon>
        <taxon>Basidiomycota</taxon>
        <taxon>Agaricomycotina</taxon>
        <taxon>Agaricomycetes</taxon>
        <taxon>Agaricomycetidae</taxon>
        <taxon>Agaricales</taxon>
        <taxon>Marasmiineae</taxon>
        <taxon>Mycenaceae</taxon>
        <taxon>Mycena</taxon>
    </lineage>
</organism>